<dbReference type="OMA" id="GMTGQDA"/>
<evidence type="ECO:0000256" key="1">
    <source>
        <dbReference type="ARBA" id="ARBA00004496"/>
    </source>
</evidence>
<dbReference type="OrthoDB" id="10250817at2759"/>
<dbReference type="VEuPathDB" id="FungiDB:RO3G_13370"/>
<dbReference type="SUPFAM" id="SSF47364">
    <property type="entry name" value="Domain of the SRP/SRP receptor G-proteins"/>
    <property type="match status" value="1"/>
</dbReference>
<dbReference type="RefSeq" id="XP_067524055.1">
    <property type="nucleotide sequence ID" value="XM_067667954.1"/>
</dbReference>
<dbReference type="EC" id="3.6.5.4" evidence="11"/>
<dbReference type="SUPFAM" id="SSF47446">
    <property type="entry name" value="Signal peptide-binding domain"/>
    <property type="match status" value="1"/>
</dbReference>
<dbReference type="InterPro" id="IPR027417">
    <property type="entry name" value="P-loop_NTPase"/>
</dbReference>
<comment type="subcellular location">
    <subcellularLocation>
        <location evidence="1">Cytoplasm</location>
    </subcellularLocation>
</comment>
<dbReference type="STRING" id="246409.I1CJM9"/>
<evidence type="ECO:0000256" key="4">
    <source>
        <dbReference type="ARBA" id="ARBA00022741"/>
    </source>
</evidence>
<organism evidence="15 16">
    <name type="scientific">Rhizopus delemar (strain RA 99-880 / ATCC MYA-4621 / FGSC 9543 / NRRL 43880)</name>
    <name type="common">Mucormycosis agent</name>
    <name type="synonym">Rhizopus arrhizus var. delemar</name>
    <dbReference type="NCBI Taxonomy" id="246409"/>
    <lineage>
        <taxon>Eukaryota</taxon>
        <taxon>Fungi</taxon>
        <taxon>Fungi incertae sedis</taxon>
        <taxon>Mucoromycota</taxon>
        <taxon>Mucoromycotina</taxon>
        <taxon>Mucoromycetes</taxon>
        <taxon>Mucorales</taxon>
        <taxon>Mucorineae</taxon>
        <taxon>Rhizopodaceae</taxon>
        <taxon>Rhizopus</taxon>
    </lineage>
</organism>
<evidence type="ECO:0000256" key="2">
    <source>
        <dbReference type="ARBA" id="ARBA00005450"/>
    </source>
</evidence>
<sequence>MLRRVDQQTKRTNENEVETKESLITNKTSKKGLGVSDKSLNTPPLLRSDSGLKLFKNTNAQEKKLQVFNDKPSNTTIPTKRTNAEVDIEADYEPEGLDLDFTVFDDHLDESAYESIQDPYEEEFSTQRLFKQIQAASQTVTHPTETTEPSFPDTVEYGPPREQEQPFVPEDPDTIVDMSVFTDFADLDGYELIHLFHEEEEDDFLHLSYSEDLNQLPLLLIDEDALEFSNESLLLSENELELDETQVDDFHIMVLADLGRKINSALSDLTKAPVIDEKVLDSLVKQICAALLASDVNVMLVQKLRTNIKKSVNLEELANSANKKRLIEKAVMDELSRLVDPEVEPYKPVKRRTNIFMMVGLQGAGKTTTCTKIASFYQRKGWKVALVCADTFRAGAFDQLKQNATKAKIPYYGSYTETDPVTIAVEGVEKFRAEKFEIIIVDTSGRHKQETELFEEMKQISSSVKPDTTIFVMDGTIGQAAESQAKAFKEAAGFGSIIITKMDGHAKGGGAISAVAATHSPIIFLGVGEHLQDMDRFEPKSFIRKVLGVQDMRDVIEHVQDSINLNDNKKLIKNIEKAIPGMPAEMLAGAEQEGGKRMKRMMCIMDSMTDEGNKDVDNPLKLNPLTIELDGDDKPFKEMKRVIRVARGSGTTVCEVQEIIFQYTKFAEMVKSIGGKNGLMQNMQNMNNMDPRRMNNIAEMAKSFGMNPNQKDLMNAAKQMGNMFGGRGGGGGMPNMAELMKAMKF</sequence>
<dbReference type="GO" id="GO:0005829">
    <property type="term" value="C:cytosol"/>
    <property type="evidence" value="ECO:0007669"/>
    <property type="project" value="TreeGrafter"/>
</dbReference>
<gene>
    <name evidence="15" type="ORF">RO3G_13370</name>
</gene>
<keyword evidence="4" id="KW-0547">Nucleotide-binding</keyword>
<protein>
    <recommendedName>
        <fullName evidence="11">signal-recognition-particle GTPase</fullName>
        <ecNumber evidence="11">3.6.5.4</ecNumber>
    </recommendedName>
    <alternativeName>
        <fullName evidence="10">Signal recognition particle 54 kDa protein homolog</fullName>
    </alternativeName>
</protein>
<dbReference type="InterPro" id="IPR000897">
    <property type="entry name" value="SRP54_GTPase_dom"/>
</dbReference>
<feature type="region of interest" description="Disordered" evidence="13">
    <location>
        <begin position="135"/>
        <end position="154"/>
    </location>
</feature>
<evidence type="ECO:0000256" key="7">
    <source>
        <dbReference type="ARBA" id="ARBA00023134"/>
    </source>
</evidence>
<evidence type="ECO:0000256" key="10">
    <source>
        <dbReference type="ARBA" id="ARBA00034905"/>
    </source>
</evidence>
<dbReference type="GO" id="GO:0005786">
    <property type="term" value="C:signal recognition particle, endoplasmic reticulum targeting"/>
    <property type="evidence" value="ECO:0007669"/>
    <property type="project" value="UniProtKB-KW"/>
</dbReference>
<dbReference type="InterPro" id="IPR004125">
    <property type="entry name" value="Signal_recog_particle_SRP54_M"/>
</dbReference>
<dbReference type="InterPro" id="IPR036225">
    <property type="entry name" value="SRP/SRP_N"/>
</dbReference>
<keyword evidence="6" id="KW-0694">RNA-binding</keyword>
<dbReference type="Proteomes" id="UP000009138">
    <property type="component" value="Unassembled WGS sequence"/>
</dbReference>
<evidence type="ECO:0000313" key="16">
    <source>
        <dbReference type="Proteomes" id="UP000009138"/>
    </source>
</evidence>
<dbReference type="SMART" id="SM00962">
    <property type="entry name" value="SRP54"/>
    <property type="match status" value="1"/>
</dbReference>
<evidence type="ECO:0000256" key="5">
    <source>
        <dbReference type="ARBA" id="ARBA00022801"/>
    </source>
</evidence>
<dbReference type="AlphaFoldDB" id="I1CJM9"/>
<dbReference type="PROSITE" id="PS00300">
    <property type="entry name" value="SRP54"/>
    <property type="match status" value="1"/>
</dbReference>
<dbReference type="InterPro" id="IPR003593">
    <property type="entry name" value="AAA+_ATPase"/>
</dbReference>
<evidence type="ECO:0000256" key="11">
    <source>
        <dbReference type="ARBA" id="ARBA00035672"/>
    </source>
</evidence>
<evidence type="ECO:0000313" key="15">
    <source>
        <dbReference type="EMBL" id="EIE88659.1"/>
    </source>
</evidence>
<evidence type="ECO:0000256" key="6">
    <source>
        <dbReference type="ARBA" id="ARBA00022884"/>
    </source>
</evidence>
<dbReference type="GeneID" id="93620335"/>
<evidence type="ECO:0000259" key="14">
    <source>
        <dbReference type="PROSITE" id="PS00300"/>
    </source>
</evidence>
<dbReference type="GO" id="GO:0008312">
    <property type="term" value="F:7S RNA binding"/>
    <property type="evidence" value="ECO:0007669"/>
    <property type="project" value="InterPro"/>
</dbReference>
<feature type="region of interest" description="Disordered" evidence="13">
    <location>
        <begin position="1"/>
        <end position="44"/>
    </location>
</feature>
<dbReference type="Pfam" id="PF02978">
    <property type="entry name" value="SRP_SPB"/>
    <property type="match status" value="1"/>
</dbReference>
<keyword evidence="8" id="KW-0733">Signal recognition particle</keyword>
<dbReference type="InterPro" id="IPR036891">
    <property type="entry name" value="Signal_recog_part_SRP54_M_sf"/>
</dbReference>
<feature type="compositionally biased region" description="Polar residues" evidence="13">
    <location>
        <begin position="135"/>
        <end position="149"/>
    </location>
</feature>
<dbReference type="CDD" id="cd17875">
    <property type="entry name" value="SRP54_G"/>
    <property type="match status" value="1"/>
</dbReference>
<comment type="similarity">
    <text evidence="2">Belongs to the GTP-binding SRP family. SRP54 subfamily.</text>
</comment>
<keyword evidence="16" id="KW-1185">Reference proteome</keyword>
<reference evidence="15 16" key="1">
    <citation type="journal article" date="2009" name="PLoS Genet.">
        <title>Genomic analysis of the basal lineage fungus Rhizopus oryzae reveals a whole-genome duplication.</title>
        <authorList>
            <person name="Ma L.-J."/>
            <person name="Ibrahim A.S."/>
            <person name="Skory C."/>
            <person name="Grabherr M.G."/>
            <person name="Burger G."/>
            <person name="Butler M."/>
            <person name="Elias M."/>
            <person name="Idnurm A."/>
            <person name="Lang B.F."/>
            <person name="Sone T."/>
            <person name="Abe A."/>
            <person name="Calvo S.E."/>
            <person name="Corrochano L.M."/>
            <person name="Engels R."/>
            <person name="Fu J."/>
            <person name="Hansberg W."/>
            <person name="Kim J.-M."/>
            <person name="Kodira C.D."/>
            <person name="Koehrsen M.J."/>
            <person name="Liu B."/>
            <person name="Miranda-Saavedra D."/>
            <person name="O'Leary S."/>
            <person name="Ortiz-Castellanos L."/>
            <person name="Poulter R."/>
            <person name="Rodriguez-Romero J."/>
            <person name="Ruiz-Herrera J."/>
            <person name="Shen Y.-Q."/>
            <person name="Zeng Q."/>
            <person name="Galagan J."/>
            <person name="Birren B.W."/>
            <person name="Cuomo C.A."/>
            <person name="Wickes B.L."/>
        </authorList>
    </citation>
    <scope>NUCLEOTIDE SEQUENCE [LARGE SCALE GENOMIC DNA]</scope>
    <source>
        <strain evidence="16">RA 99-880 / ATCC MYA-4621 / FGSC 9543 / NRRL 43880</strain>
    </source>
</reference>
<dbReference type="Pfam" id="PF00448">
    <property type="entry name" value="SRP54"/>
    <property type="match status" value="1"/>
</dbReference>
<evidence type="ECO:0000256" key="12">
    <source>
        <dbReference type="ARBA" id="ARBA00048157"/>
    </source>
</evidence>
<dbReference type="SMART" id="SM00382">
    <property type="entry name" value="AAA"/>
    <property type="match status" value="1"/>
</dbReference>
<dbReference type="Pfam" id="PF02881">
    <property type="entry name" value="SRP54_N"/>
    <property type="match status" value="1"/>
</dbReference>
<dbReference type="InParanoid" id="I1CJM9"/>
<dbReference type="GO" id="GO:0005525">
    <property type="term" value="F:GTP binding"/>
    <property type="evidence" value="ECO:0007669"/>
    <property type="project" value="UniProtKB-KW"/>
</dbReference>
<dbReference type="Gene3D" id="1.20.120.140">
    <property type="entry name" value="Signal recognition particle SRP54, nucleotide-binding domain"/>
    <property type="match status" value="1"/>
</dbReference>
<dbReference type="InterPro" id="IPR022941">
    <property type="entry name" value="SRP54"/>
</dbReference>
<evidence type="ECO:0000256" key="8">
    <source>
        <dbReference type="ARBA" id="ARBA00023135"/>
    </source>
</evidence>
<dbReference type="InterPro" id="IPR013822">
    <property type="entry name" value="Signal_recog_particl_SRP54_hlx"/>
</dbReference>
<dbReference type="InterPro" id="IPR042101">
    <property type="entry name" value="SRP54_N_sf"/>
</dbReference>
<dbReference type="GO" id="GO:0030942">
    <property type="term" value="F:endoplasmic reticulum signal peptide binding"/>
    <property type="evidence" value="ECO:0007669"/>
    <property type="project" value="TreeGrafter"/>
</dbReference>
<dbReference type="FunFam" id="3.40.50.300:FF:000022">
    <property type="entry name" value="Signal recognition particle 54 kDa subunit"/>
    <property type="match status" value="1"/>
</dbReference>
<dbReference type="PANTHER" id="PTHR11564">
    <property type="entry name" value="SIGNAL RECOGNITION PARTICLE 54K PROTEIN SRP54"/>
    <property type="match status" value="1"/>
</dbReference>
<dbReference type="SUPFAM" id="SSF52540">
    <property type="entry name" value="P-loop containing nucleoside triphosphate hydrolases"/>
    <property type="match status" value="1"/>
</dbReference>
<dbReference type="PANTHER" id="PTHR11564:SF5">
    <property type="entry name" value="SIGNAL RECOGNITION PARTICLE SUBUNIT SRP54"/>
    <property type="match status" value="1"/>
</dbReference>
<evidence type="ECO:0000256" key="3">
    <source>
        <dbReference type="ARBA" id="ARBA00022490"/>
    </source>
</evidence>
<keyword evidence="7" id="KW-0342">GTP-binding</keyword>
<keyword evidence="3" id="KW-0963">Cytoplasm</keyword>
<evidence type="ECO:0000256" key="13">
    <source>
        <dbReference type="SAM" id="MobiDB-lite"/>
    </source>
</evidence>
<keyword evidence="9" id="KW-0687">Ribonucleoprotein</keyword>
<dbReference type="GO" id="GO:0003924">
    <property type="term" value="F:GTPase activity"/>
    <property type="evidence" value="ECO:0007669"/>
    <property type="project" value="InterPro"/>
</dbReference>
<dbReference type="eggNOG" id="KOG0780">
    <property type="taxonomic scope" value="Eukaryota"/>
</dbReference>
<proteinExistence type="inferred from homology"/>
<keyword evidence="5" id="KW-0378">Hydrolase</keyword>
<dbReference type="FunCoup" id="I1CJM9">
    <property type="interactions" value="663"/>
</dbReference>
<name>I1CJM9_RHIO9</name>
<evidence type="ECO:0000256" key="9">
    <source>
        <dbReference type="ARBA" id="ARBA00023274"/>
    </source>
</evidence>
<dbReference type="SMART" id="SM00963">
    <property type="entry name" value="SRP54_N"/>
    <property type="match status" value="1"/>
</dbReference>
<comment type="catalytic activity">
    <reaction evidence="12">
        <text>GTP + H2O = GDP + phosphate + H(+)</text>
        <dbReference type="Rhea" id="RHEA:19669"/>
        <dbReference type="ChEBI" id="CHEBI:15377"/>
        <dbReference type="ChEBI" id="CHEBI:15378"/>
        <dbReference type="ChEBI" id="CHEBI:37565"/>
        <dbReference type="ChEBI" id="CHEBI:43474"/>
        <dbReference type="ChEBI" id="CHEBI:58189"/>
        <dbReference type="EC" id="3.6.5.4"/>
    </reaction>
    <physiologicalReaction direction="left-to-right" evidence="12">
        <dbReference type="Rhea" id="RHEA:19670"/>
    </physiologicalReaction>
</comment>
<dbReference type="Gene3D" id="3.40.50.300">
    <property type="entry name" value="P-loop containing nucleotide triphosphate hydrolases"/>
    <property type="match status" value="1"/>
</dbReference>
<dbReference type="Gene3D" id="1.10.260.30">
    <property type="entry name" value="Signal recognition particle, SRP54 subunit, M-domain"/>
    <property type="match status" value="1"/>
</dbReference>
<accession>I1CJM9</accession>
<dbReference type="FunFam" id="1.20.120.140:FF:000001">
    <property type="entry name" value="Signal recognition particle GTPase"/>
    <property type="match status" value="1"/>
</dbReference>
<dbReference type="GO" id="GO:0006616">
    <property type="term" value="P:SRP-dependent cotranslational protein targeting to membrane, translocation"/>
    <property type="evidence" value="ECO:0007669"/>
    <property type="project" value="TreeGrafter"/>
</dbReference>
<feature type="domain" description="SRP54-type proteins GTP-binding" evidence="14">
    <location>
        <begin position="521"/>
        <end position="534"/>
    </location>
</feature>
<dbReference type="EMBL" id="CH476743">
    <property type="protein sequence ID" value="EIE88659.1"/>
    <property type="molecule type" value="Genomic_DNA"/>
</dbReference>
<feature type="compositionally biased region" description="Basic and acidic residues" evidence="13">
    <location>
        <begin position="1"/>
        <end position="21"/>
    </location>
</feature>